<dbReference type="InterPro" id="IPR055915">
    <property type="entry name" value="DUF7492"/>
</dbReference>
<dbReference type="VEuPathDB" id="FungiDB:CC77DRAFT_941149"/>
<feature type="signal peptide" evidence="2">
    <location>
        <begin position="1"/>
        <end position="19"/>
    </location>
</feature>
<dbReference type="AlphaFoldDB" id="A0A4Q4MNJ6"/>
<keyword evidence="2" id="KW-0732">Signal</keyword>
<organism evidence="4 5">
    <name type="scientific">Alternaria alternata</name>
    <name type="common">Alternaria rot fungus</name>
    <name type="synonym">Torula alternata</name>
    <dbReference type="NCBI Taxonomy" id="5599"/>
    <lineage>
        <taxon>Eukaryota</taxon>
        <taxon>Fungi</taxon>
        <taxon>Dikarya</taxon>
        <taxon>Ascomycota</taxon>
        <taxon>Pezizomycotina</taxon>
        <taxon>Dothideomycetes</taxon>
        <taxon>Pleosporomycetidae</taxon>
        <taxon>Pleosporales</taxon>
        <taxon>Pleosporineae</taxon>
        <taxon>Pleosporaceae</taxon>
        <taxon>Alternaria</taxon>
        <taxon>Alternaria sect. Alternaria</taxon>
        <taxon>Alternaria alternata complex</taxon>
    </lineage>
</organism>
<evidence type="ECO:0000259" key="3">
    <source>
        <dbReference type="Pfam" id="PF24320"/>
    </source>
</evidence>
<gene>
    <name evidence="4" type="ORF">AA0117_g13298</name>
</gene>
<feature type="chain" id="PRO_5020678907" description="DUF7492 domain-containing protein" evidence="2">
    <location>
        <begin position="20"/>
        <end position="330"/>
    </location>
</feature>
<evidence type="ECO:0000313" key="5">
    <source>
        <dbReference type="Proteomes" id="UP000291422"/>
    </source>
</evidence>
<accession>A0A4Q4MNJ6</accession>
<reference evidence="5" key="1">
    <citation type="journal article" date="2019" name="bioRxiv">
        <title>Genomics, evolutionary history and diagnostics of the Alternaria alternata species group including apple and Asian pear pathotypes.</title>
        <authorList>
            <person name="Armitage A.D."/>
            <person name="Cockerton H.M."/>
            <person name="Sreenivasaprasad S."/>
            <person name="Woodhall J.W."/>
            <person name="Lane C.R."/>
            <person name="Harrison R.J."/>
            <person name="Clarkson J.P."/>
        </authorList>
    </citation>
    <scope>NUCLEOTIDE SEQUENCE [LARGE SCALE GENOMIC DNA]</scope>
    <source>
        <strain evidence="5">FERA 1177</strain>
    </source>
</reference>
<sequence length="330" mass="35965">MRYPARASLLVLTANWANAHSWVEQLANIASNGSYVGSFGYPRAFSDKTVGSSFNQEANLWLLPRDAGFINERDLLCHPSQRVPNQAGTFSRLQTSPDSVIAVRYAENGHVTLPGGGTDLVGKPEKGGTVFVFGTEEPRSDETLQNVLHWTRDGTGGDQGGRLLTAQNFDDDRCYQLRADVTALGEERRLRTPNPKPGQPGSDHELLCETDVRLPDDITVGQTYTLYWVWQWPTAPQQEPGPVNGKDEYYTSCIDVDVVADLTLDQNGALLKDQDPMTRAVPNFESRTALTVDPLALSSQAGFGQPTTTSGQSSSVSPTAAALHRRQSTA</sequence>
<dbReference type="EMBL" id="PDXD01000205">
    <property type="protein sequence ID" value="RYN55402.1"/>
    <property type="molecule type" value="Genomic_DNA"/>
</dbReference>
<comment type="caution">
    <text evidence="4">The sequence shown here is derived from an EMBL/GenBank/DDBJ whole genome shotgun (WGS) entry which is preliminary data.</text>
</comment>
<feature type="region of interest" description="Disordered" evidence="1">
    <location>
        <begin position="299"/>
        <end position="330"/>
    </location>
</feature>
<dbReference type="Proteomes" id="UP000291422">
    <property type="component" value="Unassembled WGS sequence"/>
</dbReference>
<evidence type="ECO:0000313" key="4">
    <source>
        <dbReference type="EMBL" id="RYN55402.1"/>
    </source>
</evidence>
<feature type="domain" description="DUF7492" evidence="3">
    <location>
        <begin position="17"/>
        <end position="265"/>
    </location>
</feature>
<protein>
    <recommendedName>
        <fullName evidence="3">DUF7492 domain-containing protein</fullName>
    </recommendedName>
</protein>
<dbReference type="Pfam" id="PF24320">
    <property type="entry name" value="DUF7492"/>
    <property type="match status" value="1"/>
</dbReference>
<name>A0A4Q4MNJ6_ALTAL</name>
<feature type="compositionally biased region" description="Low complexity" evidence="1">
    <location>
        <begin position="304"/>
        <end position="319"/>
    </location>
</feature>
<evidence type="ECO:0000256" key="2">
    <source>
        <dbReference type="SAM" id="SignalP"/>
    </source>
</evidence>
<proteinExistence type="predicted"/>
<evidence type="ECO:0000256" key="1">
    <source>
        <dbReference type="SAM" id="MobiDB-lite"/>
    </source>
</evidence>